<evidence type="ECO:0000259" key="9">
    <source>
        <dbReference type="PROSITE" id="PS50262"/>
    </source>
</evidence>
<feature type="transmembrane region" description="Helical" evidence="8">
    <location>
        <begin position="99"/>
        <end position="119"/>
    </location>
</feature>
<dbReference type="SMART" id="SM01381">
    <property type="entry name" value="7TM_GPCR_Srsx"/>
    <property type="match status" value="1"/>
</dbReference>
<keyword evidence="7" id="KW-0297">G-protein coupled receptor</keyword>
<evidence type="ECO:0000256" key="4">
    <source>
        <dbReference type="ARBA" id="ARBA00022989"/>
    </source>
</evidence>
<proteinExistence type="inferred from homology"/>
<keyword evidence="2" id="KW-1003">Cell membrane</keyword>
<sequence length="588" mass="66276">MTSFLLSNVRIPVNFLLANLAIADIMYALFYIPKIIWGHIASHPEGLGGRILCALLTDAALAWVGGASSVFTLVAVATERYYSVLYPLENKAHLSVRKLKIIISGSWILALIMNVPEFWKKIEGGTCSYAWTKKWMPKAYTLIWRVFFGLSFMLMTGLYSRVIYTLWFKNTSNSEVVNRRKGVVKVRKRVTLMVVAVSAIFGICWGADSVFHILEDFSSNNLAPSAIPIAHTAVMFNSAVNPFAYALINQRFRKKMKGILCFHSTFFVLLCLVMSDATGVAVTVVTSILIIVCIVGNTLVCAVIKKNRDMRIPINYLLLNMAVADILYSTFLIPELISTHSPSHPQGLVGRILCSLLTKGNLAWLGAGSSIFSLVAIAAERYYAVTYPLENRGKLTSSKLKIIIAASWICPLVLDFPMLLVTDFHKKKGHNFCTHAWPEKWMSQVYTSTWRVYLGLSFTLLVVFYSRVVYCLWFKRNDDNVLTEQQKGVLRVRKRVTLMVLTVSAIFGICWGIESAFHIVDDFASKLSPVYFLISHTMVTFNSAVNPFAYALINQRFREKMKRMVCHLSSSDEKPSLSRERKEMDTCI</sequence>
<feature type="non-terminal residue" evidence="10">
    <location>
        <position position="588"/>
    </location>
</feature>
<comment type="subcellular location">
    <subcellularLocation>
        <location evidence="1">Cell membrane</location>
        <topology evidence="1">Multi-pass membrane protein</topology>
    </subcellularLocation>
</comment>
<keyword evidence="7" id="KW-0807">Transducer</keyword>
<keyword evidence="11" id="KW-1185">Reference proteome</keyword>
<evidence type="ECO:0000256" key="1">
    <source>
        <dbReference type="ARBA" id="ARBA00004651"/>
    </source>
</evidence>
<feature type="domain" description="G-protein coupled receptors family 1 profile" evidence="9">
    <location>
        <begin position="1"/>
        <end position="245"/>
    </location>
</feature>
<feature type="transmembrane region" description="Helical" evidence="8">
    <location>
        <begin position="452"/>
        <end position="475"/>
    </location>
</feature>
<protein>
    <recommendedName>
        <fullName evidence="9">G-protein coupled receptors family 1 profile domain-containing protein</fullName>
    </recommendedName>
</protein>
<dbReference type="PROSITE" id="PS50262">
    <property type="entry name" value="G_PROTEIN_RECEP_F1_2"/>
    <property type="match status" value="2"/>
</dbReference>
<dbReference type="SUPFAM" id="SSF81321">
    <property type="entry name" value="Family A G protein-coupled receptor-like"/>
    <property type="match status" value="2"/>
</dbReference>
<feature type="transmembrane region" description="Helical" evidence="8">
    <location>
        <begin position="60"/>
        <end position="78"/>
    </location>
</feature>
<dbReference type="InterPro" id="IPR000276">
    <property type="entry name" value="GPCR_Rhodpsn"/>
</dbReference>
<feature type="transmembrane region" description="Helical" evidence="8">
    <location>
        <begin position="190"/>
        <end position="214"/>
    </location>
</feature>
<evidence type="ECO:0000256" key="3">
    <source>
        <dbReference type="ARBA" id="ARBA00022692"/>
    </source>
</evidence>
<dbReference type="Pfam" id="PF00001">
    <property type="entry name" value="7tm_1"/>
    <property type="match status" value="2"/>
</dbReference>
<evidence type="ECO:0000256" key="5">
    <source>
        <dbReference type="ARBA" id="ARBA00023136"/>
    </source>
</evidence>
<reference evidence="10 11" key="1">
    <citation type="submission" date="2022-05" db="EMBL/GenBank/DDBJ databases">
        <authorList>
            <consortium name="Genoscope - CEA"/>
            <person name="William W."/>
        </authorList>
    </citation>
    <scope>NUCLEOTIDE SEQUENCE [LARGE SCALE GENOMIC DNA]</scope>
</reference>
<feature type="transmembrane region" description="Helical" evidence="8">
    <location>
        <begin position="139"/>
        <end position="159"/>
    </location>
</feature>
<organism evidence="10 11">
    <name type="scientific">Porites evermanni</name>
    <dbReference type="NCBI Taxonomy" id="104178"/>
    <lineage>
        <taxon>Eukaryota</taxon>
        <taxon>Metazoa</taxon>
        <taxon>Cnidaria</taxon>
        <taxon>Anthozoa</taxon>
        <taxon>Hexacorallia</taxon>
        <taxon>Scleractinia</taxon>
        <taxon>Fungiina</taxon>
        <taxon>Poritidae</taxon>
        <taxon>Porites</taxon>
    </lineage>
</organism>
<dbReference type="InterPro" id="IPR017452">
    <property type="entry name" value="GPCR_Rhodpsn_7TM"/>
</dbReference>
<evidence type="ECO:0000256" key="7">
    <source>
        <dbReference type="RuleBase" id="RU000688"/>
    </source>
</evidence>
<evidence type="ECO:0000256" key="6">
    <source>
        <dbReference type="ARBA" id="ARBA00023170"/>
    </source>
</evidence>
<gene>
    <name evidence="10" type="ORF">PEVE_00000254</name>
</gene>
<dbReference type="Proteomes" id="UP001159427">
    <property type="component" value="Unassembled WGS sequence"/>
</dbReference>
<dbReference type="Gene3D" id="1.20.1070.10">
    <property type="entry name" value="Rhodopsin 7-helix transmembrane proteins"/>
    <property type="match status" value="2"/>
</dbReference>
<dbReference type="CDD" id="cd00637">
    <property type="entry name" value="7tm_classA_rhodopsin-like"/>
    <property type="match status" value="2"/>
</dbReference>
<evidence type="ECO:0000256" key="2">
    <source>
        <dbReference type="ARBA" id="ARBA00022475"/>
    </source>
</evidence>
<keyword evidence="4 8" id="KW-1133">Transmembrane helix</keyword>
<name>A0ABN8PU93_9CNID</name>
<dbReference type="PANTHER" id="PTHR24241">
    <property type="entry name" value="NEUROPEPTIDE RECEPTOR-RELATED G-PROTEIN COUPLED RECEPTOR"/>
    <property type="match status" value="1"/>
</dbReference>
<keyword evidence="5 8" id="KW-0472">Membrane</keyword>
<keyword evidence="3 7" id="KW-0812">Transmembrane</keyword>
<feature type="transmembrane region" description="Helical" evidence="8">
    <location>
        <begin position="259"/>
        <end position="275"/>
    </location>
</feature>
<evidence type="ECO:0000256" key="8">
    <source>
        <dbReference type="SAM" id="Phobius"/>
    </source>
</evidence>
<feature type="domain" description="G-protein coupled receptors family 1 profile" evidence="9">
    <location>
        <begin position="296"/>
        <end position="550"/>
    </location>
</feature>
<feature type="transmembrane region" description="Helical" evidence="8">
    <location>
        <begin position="496"/>
        <end position="519"/>
    </location>
</feature>
<dbReference type="PRINTS" id="PR00237">
    <property type="entry name" value="GPCRRHODOPSN"/>
</dbReference>
<evidence type="ECO:0000313" key="11">
    <source>
        <dbReference type="Proteomes" id="UP001159427"/>
    </source>
</evidence>
<feature type="transmembrane region" description="Helical" evidence="8">
    <location>
        <begin position="531"/>
        <end position="553"/>
    </location>
</feature>
<feature type="transmembrane region" description="Helical" evidence="8">
    <location>
        <begin position="226"/>
        <end position="247"/>
    </location>
</feature>
<feature type="transmembrane region" description="Helical" evidence="8">
    <location>
        <begin position="400"/>
        <end position="420"/>
    </location>
</feature>
<dbReference type="EMBL" id="CALNXI010001001">
    <property type="protein sequence ID" value="CAH3150935.1"/>
    <property type="molecule type" value="Genomic_DNA"/>
</dbReference>
<feature type="transmembrane region" description="Helical" evidence="8">
    <location>
        <begin position="12"/>
        <end position="32"/>
    </location>
</feature>
<feature type="transmembrane region" description="Helical" evidence="8">
    <location>
        <begin position="281"/>
        <end position="304"/>
    </location>
</feature>
<dbReference type="PANTHER" id="PTHR24241:SF76">
    <property type="entry name" value="NEUROPEPTIDE SIFAMIDE RECEPTOR"/>
    <property type="match status" value="1"/>
</dbReference>
<comment type="similarity">
    <text evidence="7">Belongs to the G-protein coupled receptor 1 family.</text>
</comment>
<keyword evidence="6 7" id="KW-0675">Receptor</keyword>
<evidence type="ECO:0000313" key="10">
    <source>
        <dbReference type="EMBL" id="CAH3150935.1"/>
    </source>
</evidence>
<dbReference type="PROSITE" id="PS00237">
    <property type="entry name" value="G_PROTEIN_RECEP_F1_1"/>
    <property type="match status" value="2"/>
</dbReference>
<accession>A0ABN8PU93</accession>
<feature type="transmembrane region" description="Helical" evidence="8">
    <location>
        <begin position="362"/>
        <end position="379"/>
    </location>
</feature>
<comment type="caution">
    <text evidence="10">The sequence shown here is derived from an EMBL/GenBank/DDBJ whole genome shotgun (WGS) entry which is preliminary data.</text>
</comment>
<feature type="transmembrane region" description="Helical" evidence="8">
    <location>
        <begin position="316"/>
        <end position="337"/>
    </location>
</feature>